<feature type="signal peptide" evidence="1">
    <location>
        <begin position="1"/>
        <end position="21"/>
    </location>
</feature>
<organism evidence="2">
    <name type="scientific">Rheinheimera sp. BAL341</name>
    <dbReference type="NCBI Taxonomy" id="1708203"/>
    <lineage>
        <taxon>Bacteria</taxon>
        <taxon>Pseudomonadati</taxon>
        <taxon>Pseudomonadota</taxon>
        <taxon>Gammaproteobacteria</taxon>
        <taxon>Chromatiales</taxon>
        <taxon>Chromatiaceae</taxon>
        <taxon>Rheinheimera</taxon>
    </lineage>
</organism>
<evidence type="ECO:0000313" key="2">
    <source>
        <dbReference type="EMBL" id="VHO02898.1"/>
    </source>
</evidence>
<dbReference type="EMBL" id="CAAJGR010000078">
    <property type="protein sequence ID" value="VHO02898.1"/>
    <property type="molecule type" value="Genomic_DNA"/>
</dbReference>
<proteinExistence type="predicted"/>
<reference evidence="2" key="1">
    <citation type="submission" date="2019-04" db="EMBL/GenBank/DDBJ databases">
        <authorList>
            <person name="Brambilla D."/>
        </authorList>
    </citation>
    <scope>NUCLEOTIDE SEQUENCE</scope>
    <source>
        <strain evidence="2">BAL1</strain>
    </source>
</reference>
<protein>
    <recommendedName>
        <fullName evidence="3">DUF4412 domain-containing protein</fullName>
    </recommendedName>
</protein>
<keyword evidence="1" id="KW-0732">Signal</keyword>
<evidence type="ECO:0008006" key="3">
    <source>
        <dbReference type="Google" id="ProtNLM"/>
    </source>
</evidence>
<gene>
    <name evidence="2" type="ORF">BAL341_1073</name>
</gene>
<accession>A0A486XK53</accession>
<name>A0A486XK53_9GAMM</name>
<feature type="chain" id="PRO_5019712227" description="DUF4412 domain-containing protein" evidence="1">
    <location>
        <begin position="22"/>
        <end position="278"/>
    </location>
</feature>
<dbReference type="AlphaFoldDB" id="A0A486XK53"/>
<evidence type="ECO:0000256" key="1">
    <source>
        <dbReference type="SAM" id="SignalP"/>
    </source>
</evidence>
<sequence length="278" mass="31015">MKKLVSVISMLISFVPSQLLADIMATYNFSGDSVEIIVADERRMRMNISQGQFLIKQGEDVYSVSGNEKQGYTAISLKDIAAIAFNPAAKNSNTQQQEMTIINTGKTEEVAGFPGNIFVMTYQQDEKKVRSELVLSKDKRLSLVRRALFGMTSTWAKMAGSEVSIANRFAQVEAQLQQYEGLLRQDKTMKLVSLSEKKIPSDYYELPPNTVVQDLSMVSGLLKGGQMMNCDAEGAEYNPLCLMQEAGDEAVEESKQDARQQAKDKMKQKVKGFLKDIF</sequence>